<name>A0A2H0YTL0_9BACT</name>
<accession>A0A2H0YTL0</accession>
<sequence>MGKKEKKQLEEILEKYSKYDLSSDEKMLLADWVTTAELGELEQVNALVANCKNKFRFVKTHSVYLKDWEKQKPEWRTI</sequence>
<dbReference type="AlphaFoldDB" id="A0A2H0YTL0"/>
<dbReference type="EMBL" id="PEXV01000048">
    <property type="protein sequence ID" value="PIS41790.1"/>
    <property type="molecule type" value="Genomic_DNA"/>
</dbReference>
<dbReference type="Proteomes" id="UP000228711">
    <property type="component" value="Unassembled WGS sequence"/>
</dbReference>
<organism evidence="1 2">
    <name type="scientific">Candidatus Kerfeldbacteria bacterium CG08_land_8_20_14_0_20_42_7</name>
    <dbReference type="NCBI Taxonomy" id="2014245"/>
    <lineage>
        <taxon>Bacteria</taxon>
        <taxon>Candidatus Kerfeldiibacteriota</taxon>
    </lineage>
</organism>
<gene>
    <name evidence="1" type="ORF">COT25_01225</name>
</gene>
<protein>
    <submittedName>
        <fullName evidence="1">Uncharacterized protein</fullName>
    </submittedName>
</protein>
<evidence type="ECO:0000313" key="2">
    <source>
        <dbReference type="Proteomes" id="UP000228711"/>
    </source>
</evidence>
<proteinExistence type="predicted"/>
<comment type="caution">
    <text evidence="1">The sequence shown here is derived from an EMBL/GenBank/DDBJ whole genome shotgun (WGS) entry which is preliminary data.</text>
</comment>
<reference evidence="2" key="1">
    <citation type="submission" date="2017-09" db="EMBL/GenBank/DDBJ databases">
        <title>Depth-based differentiation of microbial function through sediment-hosted aquifers and enrichment of novel symbionts in the deep terrestrial subsurface.</title>
        <authorList>
            <person name="Probst A.J."/>
            <person name="Ladd B."/>
            <person name="Jarett J.K."/>
            <person name="Geller-Mcgrath D.E."/>
            <person name="Sieber C.M.K."/>
            <person name="Emerson J.B."/>
            <person name="Anantharaman K."/>
            <person name="Thomas B.C."/>
            <person name="Malmstrom R."/>
            <person name="Stieglmeier M."/>
            <person name="Klingl A."/>
            <person name="Woyke T."/>
            <person name="Ryan C.M."/>
            <person name="Banfield J.F."/>
        </authorList>
    </citation>
    <scope>NUCLEOTIDE SEQUENCE [LARGE SCALE GENOMIC DNA]</scope>
</reference>
<evidence type="ECO:0000313" key="1">
    <source>
        <dbReference type="EMBL" id="PIS41790.1"/>
    </source>
</evidence>